<dbReference type="InterPro" id="IPR029068">
    <property type="entry name" value="Glyas_Bleomycin-R_OHBP_Dase"/>
</dbReference>
<dbReference type="Pfam" id="PF00903">
    <property type="entry name" value="Glyoxalase"/>
    <property type="match status" value="1"/>
</dbReference>
<dbReference type="EMBL" id="RBRY01000101">
    <property type="protein sequence ID" value="RMR55955.1"/>
    <property type="molecule type" value="Genomic_DNA"/>
</dbReference>
<evidence type="ECO:0000313" key="2">
    <source>
        <dbReference type="EMBL" id="GFM91272.1"/>
    </source>
</evidence>
<dbReference type="InterPro" id="IPR037523">
    <property type="entry name" value="VOC_core"/>
</dbReference>
<evidence type="ECO:0000313" key="5">
    <source>
        <dbReference type="Proteomes" id="UP000614982"/>
    </source>
</evidence>
<proteinExistence type="predicted"/>
<dbReference type="PANTHER" id="PTHR33993">
    <property type="entry name" value="GLYOXALASE-RELATED"/>
    <property type="match status" value="1"/>
</dbReference>
<gene>
    <name evidence="3" type="ORF">ALP84_01812</name>
    <name evidence="2" type="ORF">PSCICP_12440</name>
</gene>
<dbReference type="Proteomes" id="UP000614982">
    <property type="component" value="Unassembled WGS sequence"/>
</dbReference>
<evidence type="ECO:0000313" key="4">
    <source>
        <dbReference type="Proteomes" id="UP000278332"/>
    </source>
</evidence>
<dbReference type="Gene3D" id="3.10.180.10">
    <property type="entry name" value="2,3-Dihydroxybiphenyl 1,2-Dioxygenase, domain 1"/>
    <property type="match status" value="1"/>
</dbReference>
<dbReference type="Pfam" id="PF03992">
    <property type="entry name" value="ABM"/>
    <property type="match status" value="1"/>
</dbReference>
<dbReference type="InterPro" id="IPR007138">
    <property type="entry name" value="ABM_dom"/>
</dbReference>
<name>A0A3M4VW31_PSECI</name>
<dbReference type="OrthoDB" id="9792323at2"/>
<keyword evidence="5" id="KW-1185">Reference proteome</keyword>
<dbReference type="InterPro" id="IPR004360">
    <property type="entry name" value="Glyas_Fos-R_dOase_dom"/>
</dbReference>
<reference evidence="2 5" key="2">
    <citation type="submission" date="2020-05" db="EMBL/GenBank/DDBJ databases">
        <title>Genetic diversity of Pseudomonas cichorii.</title>
        <authorList>
            <person name="Tani S."/>
            <person name="Yagi H."/>
            <person name="Hashimoto S."/>
            <person name="Iiyama K."/>
            <person name="Furuya N."/>
        </authorList>
    </citation>
    <scope>NUCLEOTIDE SEQUENCE [LARGE SCALE GENOMIC DNA]</scope>
    <source>
        <strain evidence="2 5">LMG 2162</strain>
    </source>
</reference>
<reference evidence="3 4" key="1">
    <citation type="submission" date="2018-08" db="EMBL/GenBank/DDBJ databases">
        <title>Recombination of ecologically and evolutionarily significant loci maintains genetic cohesion in the Pseudomonas syringae species complex.</title>
        <authorList>
            <person name="Dillon M."/>
            <person name="Thakur S."/>
            <person name="Almeida R.N.D."/>
            <person name="Weir B.S."/>
            <person name="Guttman D.S."/>
        </authorList>
    </citation>
    <scope>NUCLEOTIDE SEQUENCE [LARGE SCALE GENOMIC DNA]</scope>
    <source>
        <strain evidence="3 4">ICMP 6917</strain>
    </source>
</reference>
<dbReference type="InterPro" id="IPR011008">
    <property type="entry name" value="Dimeric_a/b-barrel"/>
</dbReference>
<evidence type="ECO:0000259" key="1">
    <source>
        <dbReference type="PROSITE" id="PS51819"/>
    </source>
</evidence>
<organism evidence="3 4">
    <name type="scientific">Pseudomonas cichorii</name>
    <dbReference type="NCBI Taxonomy" id="36746"/>
    <lineage>
        <taxon>Bacteria</taxon>
        <taxon>Pseudomonadati</taxon>
        <taxon>Pseudomonadota</taxon>
        <taxon>Gammaproteobacteria</taxon>
        <taxon>Pseudomonadales</taxon>
        <taxon>Pseudomonadaceae</taxon>
        <taxon>Pseudomonas</taxon>
    </lineage>
</organism>
<dbReference type="AlphaFoldDB" id="A0A3M4VW31"/>
<dbReference type="GeneID" id="93660695"/>
<feature type="domain" description="VOC" evidence="1">
    <location>
        <begin position="131"/>
        <end position="245"/>
    </location>
</feature>
<comment type="caution">
    <text evidence="3">The sequence shown here is derived from an EMBL/GenBank/DDBJ whole genome shotgun (WGS) entry which is preliminary data.</text>
</comment>
<dbReference type="Proteomes" id="UP000278332">
    <property type="component" value="Unassembled WGS sequence"/>
</dbReference>
<dbReference type="EMBL" id="BLWA01000002">
    <property type="protein sequence ID" value="GFM91272.1"/>
    <property type="molecule type" value="Genomic_DNA"/>
</dbReference>
<dbReference type="InterPro" id="IPR052164">
    <property type="entry name" value="Anthracycline_SecMetBiosynth"/>
</dbReference>
<dbReference type="PROSITE" id="PS51819">
    <property type="entry name" value="VOC"/>
    <property type="match status" value="1"/>
</dbReference>
<dbReference type="RefSeq" id="WP_025261539.1">
    <property type="nucleotide sequence ID" value="NZ_BLWA01000002.1"/>
</dbReference>
<dbReference type="SUPFAM" id="SSF54909">
    <property type="entry name" value="Dimeric alpha+beta barrel"/>
    <property type="match status" value="1"/>
</dbReference>
<evidence type="ECO:0000313" key="3">
    <source>
        <dbReference type="EMBL" id="RMR55955.1"/>
    </source>
</evidence>
<sequence length="248" mass="26816">MPVSLTSQWFIQPGQEIEARQGLMQLALDVQASEPGTLTYLVNTPFGADDRLQSLPPPDPLLVLFFETYASPDAFLAHVNGPLFTDFVAQYGHCFVSSNGKPYTTVQFLDKLAGFSGRNVQESEEVGNRHPVVMFEIIAKDSTAARAFYQHVFGWQYQTGTGGFSYIHFPAGIPPLLGGIGQADSAIPGFEPGHNFYLLVDALEPVLEAALAAGGSALMPPAAIDGYRFAMFKDPEGNPVGLIEPFNT</sequence>
<protein>
    <recommendedName>
        <fullName evidence="1">VOC domain-containing protein</fullName>
    </recommendedName>
</protein>
<dbReference type="Gene3D" id="3.30.70.100">
    <property type="match status" value="1"/>
</dbReference>
<accession>A0A3M4VW31</accession>
<dbReference type="SUPFAM" id="SSF54593">
    <property type="entry name" value="Glyoxalase/Bleomycin resistance protein/Dihydroxybiphenyl dioxygenase"/>
    <property type="match status" value="1"/>
</dbReference>